<gene>
    <name evidence="3" type="ORF">PHMEG_00015289</name>
</gene>
<evidence type="ECO:0000259" key="2">
    <source>
        <dbReference type="PROSITE" id="PS50966"/>
    </source>
</evidence>
<evidence type="ECO:0000313" key="4">
    <source>
        <dbReference type="Proteomes" id="UP000198211"/>
    </source>
</evidence>
<keyword evidence="1" id="KW-0863">Zinc-finger</keyword>
<dbReference type="GO" id="GO:0008270">
    <property type="term" value="F:zinc ion binding"/>
    <property type="evidence" value="ECO:0007669"/>
    <property type="project" value="UniProtKB-KW"/>
</dbReference>
<accession>A0A225W389</accession>
<evidence type="ECO:0000256" key="1">
    <source>
        <dbReference type="PROSITE-ProRule" id="PRU00325"/>
    </source>
</evidence>
<dbReference type="PROSITE" id="PS50966">
    <property type="entry name" value="ZF_SWIM"/>
    <property type="match status" value="1"/>
</dbReference>
<keyword evidence="1" id="KW-0862">Zinc</keyword>
<feature type="domain" description="SWIM-type" evidence="2">
    <location>
        <begin position="462"/>
        <end position="493"/>
    </location>
</feature>
<protein>
    <recommendedName>
        <fullName evidence="2">SWIM-type domain-containing protein</fullName>
    </recommendedName>
</protein>
<dbReference type="EMBL" id="NBNE01002066">
    <property type="protein sequence ID" value="OWZ11659.1"/>
    <property type="molecule type" value="Genomic_DNA"/>
</dbReference>
<comment type="caution">
    <text evidence="3">The sequence shown here is derived from an EMBL/GenBank/DDBJ whole genome shotgun (WGS) entry which is preliminary data.</text>
</comment>
<keyword evidence="1" id="KW-0479">Metal-binding</keyword>
<evidence type="ECO:0000313" key="3">
    <source>
        <dbReference type="EMBL" id="OWZ11659.1"/>
    </source>
</evidence>
<dbReference type="InterPro" id="IPR007527">
    <property type="entry name" value="Znf_SWIM"/>
</dbReference>
<reference evidence="4" key="1">
    <citation type="submission" date="2017-03" db="EMBL/GenBank/DDBJ databases">
        <title>Phytopthora megakarya and P. palmivora, two closely related causual agents of cacao black pod achieved similar genome size and gene model numbers by different mechanisms.</title>
        <authorList>
            <person name="Ali S."/>
            <person name="Shao J."/>
            <person name="Larry D.J."/>
            <person name="Kronmiller B."/>
            <person name="Shen D."/>
            <person name="Strem M.D."/>
            <person name="Melnick R.L."/>
            <person name="Guiltinan M.J."/>
            <person name="Tyler B.M."/>
            <person name="Meinhardt L.W."/>
            <person name="Bailey B.A."/>
        </authorList>
    </citation>
    <scope>NUCLEOTIDE SEQUENCE [LARGE SCALE GENOMIC DNA]</scope>
    <source>
        <strain evidence="4">zdho120</strain>
    </source>
</reference>
<sequence length="519" mass="58805">MLACQHPNIMRVEEVGKHVSPSPSPVRHRLTPLMQNTAREWAVQGLTPARIRTGFLRHFNLSKESLPPLSVVQRFVHNYSASHLRNNDILESLKAKIHEVAVNGNEKGSEVFALAWENDMSGRPIVGNGTDHKPFIIDVATKTLPMRTNRDPVLLFHISTPLTNCVKWRTCYRGFGQDAEFSPCRDHHYVAANAVASLEGTDCHEITACGSLPPFFQGLAQRSGRSIWSRLYYSAPHFHVAKKVYEKSKNLEASLFAKVLHGSHDLHFTVDNQEYERMKSRVLGEWAIWPELASFAKYFSSTWIAGRFTPWQMFYAPPGMATTNNLVQQYNAVLNRDVTVYRKLKMGLLLDHLLDWCRLESACASPFAVGTVADARLLRRAREMERQGLPSERLISRHSVAFMMGKATTNTVSSPNIIYVHSLPASPYDKAQRRGHEDLPVSAQLGLNIARMEAMGMPLTGWEVNVREKTCSCRFHNKFACCIHVLFGQNARDHIDLFGRERLLYRGVAKKRRTSTGRQ</sequence>
<proteinExistence type="predicted"/>
<dbReference type="OrthoDB" id="97124at2759"/>
<name>A0A225W389_9STRA</name>
<organism evidence="3 4">
    <name type="scientific">Phytophthora megakarya</name>
    <dbReference type="NCBI Taxonomy" id="4795"/>
    <lineage>
        <taxon>Eukaryota</taxon>
        <taxon>Sar</taxon>
        <taxon>Stramenopiles</taxon>
        <taxon>Oomycota</taxon>
        <taxon>Peronosporomycetes</taxon>
        <taxon>Peronosporales</taxon>
        <taxon>Peronosporaceae</taxon>
        <taxon>Phytophthora</taxon>
    </lineage>
</organism>
<keyword evidence="4" id="KW-1185">Reference proteome</keyword>
<dbReference type="AlphaFoldDB" id="A0A225W389"/>
<dbReference type="Proteomes" id="UP000198211">
    <property type="component" value="Unassembled WGS sequence"/>
</dbReference>